<accession>A0A197JIM2</accession>
<evidence type="ECO:0000313" key="7">
    <source>
        <dbReference type="EMBL" id="OAQ24361.1"/>
    </source>
</evidence>
<keyword evidence="5" id="KW-0812">Transmembrane</keyword>
<sequence length="709" mass="77294">MTTSRKRRSKKINLLTSLVSLALLSSTLLLHQTSAQSTAYPVSGGAVARTKTNLFILGGSASQNPNTPPTNQFITLDLTTPWTATQPAWTVLNPGPANSIYPATFTSDQKRMLVFHLPNSDAVYEFRVETGVWVQSSLAFADMKWQGVGAVTDPRTGLVYLATGYTDPGRMTMDILNPATQNITHSRLPDPFGPAGTVRFEARWFYGNVWCESRKSILYWGGYQPTNKMPTENVVTEFTVDTMTWSNLKTTGNPPSMRADHCMAISEDGSRMVVFGGRVNNVPSSEVFILNTATGAWTQGPSADARMYPACTIAGDLLLIWGGTNSANLVANGDMLIFNYVNSTWLTSYTPPASYQGLVPPKIPTTAGPGAAPSSTSALSSPSSTASTPDSPSGSPYGTNTPFNTKESSTDLGAIVGGVVGSLTVISATVGFLVYRRKQKQRPTQKGIPLLSVKTAHSDNNSAHNNNDHSNEDDDEEQDNAKKYAAGFGPVQTISIKDKKNLAAVGGGYDFKSVVGSPKQGPQAIVPTGNSVIDMRMRDLEIQQKQLDLKWQLLMLQQQEQQFWSPLQQQQYHQQQQQLQLQQQQQMQQHQQLQQQAFQYQQQQRFNQQQTHQLGGQGHGALVVSASTIATNTNTPTTAHARPTPKTSNSNIGSLGPYARQEYDDISSYSRTAPTVHTVPDTGLLARAYSKLDIEPQRIPNNPHTDVPH</sequence>
<keyword evidence="1" id="KW-0880">Kelch repeat</keyword>
<dbReference type="SUPFAM" id="SSF117281">
    <property type="entry name" value="Kelch motif"/>
    <property type="match status" value="1"/>
</dbReference>
<organism evidence="7 8">
    <name type="scientific">Linnemannia elongata AG-77</name>
    <dbReference type="NCBI Taxonomy" id="1314771"/>
    <lineage>
        <taxon>Eukaryota</taxon>
        <taxon>Fungi</taxon>
        <taxon>Fungi incertae sedis</taxon>
        <taxon>Mucoromycota</taxon>
        <taxon>Mortierellomycotina</taxon>
        <taxon>Mortierellomycetes</taxon>
        <taxon>Mortierellales</taxon>
        <taxon>Mortierellaceae</taxon>
        <taxon>Linnemannia</taxon>
    </lineage>
</organism>
<evidence type="ECO:0000256" key="6">
    <source>
        <dbReference type="SAM" id="SignalP"/>
    </source>
</evidence>
<evidence type="ECO:0000256" key="1">
    <source>
        <dbReference type="ARBA" id="ARBA00022441"/>
    </source>
</evidence>
<reference evidence="7 8" key="1">
    <citation type="submission" date="2016-05" db="EMBL/GenBank/DDBJ databases">
        <title>Genome sequencing reveals origins of a unique bacterial endosymbiosis in the earliest lineages of terrestrial Fungi.</title>
        <authorList>
            <consortium name="DOE Joint Genome Institute"/>
            <person name="Uehling J."/>
            <person name="Gryganskyi A."/>
            <person name="Hameed K."/>
            <person name="Tschaplinski T."/>
            <person name="Misztal P."/>
            <person name="Wu S."/>
            <person name="Desiro A."/>
            <person name="Vande Pol N."/>
            <person name="Du Z.-Y."/>
            <person name="Zienkiewicz A."/>
            <person name="Zienkiewicz K."/>
            <person name="Morin E."/>
            <person name="Tisserant E."/>
            <person name="Splivallo R."/>
            <person name="Hainaut M."/>
            <person name="Henrissat B."/>
            <person name="Ohm R."/>
            <person name="Kuo A."/>
            <person name="Yan J."/>
            <person name="Lipzen A."/>
            <person name="Nolan M."/>
            <person name="Labutti K."/>
            <person name="Barry K."/>
            <person name="Goldstein A."/>
            <person name="Labbe J."/>
            <person name="Schadt C."/>
            <person name="Tuskan G."/>
            <person name="Grigoriev I."/>
            <person name="Martin F."/>
            <person name="Vilgalys R."/>
            <person name="Bonito G."/>
        </authorList>
    </citation>
    <scope>NUCLEOTIDE SEQUENCE [LARGE SCALE GENOMIC DNA]</scope>
    <source>
        <strain evidence="7 8">AG-77</strain>
    </source>
</reference>
<dbReference type="PANTHER" id="PTHR46093:SF18">
    <property type="entry name" value="FIBRONECTIN TYPE-III DOMAIN-CONTAINING PROTEIN"/>
    <property type="match status" value="1"/>
</dbReference>
<feature type="transmembrane region" description="Helical" evidence="5">
    <location>
        <begin position="412"/>
        <end position="435"/>
    </location>
</feature>
<evidence type="ECO:0000256" key="4">
    <source>
        <dbReference type="SAM" id="MobiDB-lite"/>
    </source>
</evidence>
<protein>
    <recommendedName>
        <fullName evidence="9">Galactose oxidase</fullName>
    </recommendedName>
</protein>
<dbReference type="STRING" id="1314771.A0A197JIM2"/>
<evidence type="ECO:0008006" key="9">
    <source>
        <dbReference type="Google" id="ProtNLM"/>
    </source>
</evidence>
<dbReference type="AlphaFoldDB" id="A0A197JIM2"/>
<keyword evidence="5" id="KW-1133">Transmembrane helix</keyword>
<feature type="region of interest" description="Disordered" evidence="4">
    <location>
        <begin position="457"/>
        <end position="479"/>
    </location>
</feature>
<keyword evidence="2" id="KW-0677">Repeat</keyword>
<feature type="compositionally biased region" description="Low complexity" evidence="4">
    <location>
        <begin position="633"/>
        <end position="647"/>
    </location>
</feature>
<dbReference type="EMBL" id="KV442096">
    <property type="protein sequence ID" value="OAQ24361.1"/>
    <property type="molecule type" value="Genomic_DNA"/>
</dbReference>
<keyword evidence="6" id="KW-0732">Signal</keyword>
<dbReference type="Pfam" id="PF24681">
    <property type="entry name" value="Kelch_KLHDC2_KLHL20_DRC7"/>
    <property type="match status" value="1"/>
</dbReference>
<evidence type="ECO:0000313" key="8">
    <source>
        <dbReference type="Proteomes" id="UP000078512"/>
    </source>
</evidence>
<evidence type="ECO:0000256" key="5">
    <source>
        <dbReference type="SAM" id="Phobius"/>
    </source>
</evidence>
<feature type="coiled-coil region" evidence="3">
    <location>
        <begin position="576"/>
        <end position="603"/>
    </location>
</feature>
<keyword evidence="5" id="KW-0472">Membrane</keyword>
<dbReference type="CDD" id="cd12087">
    <property type="entry name" value="TM_EGFR-like"/>
    <property type="match status" value="1"/>
</dbReference>
<evidence type="ECO:0000256" key="3">
    <source>
        <dbReference type="SAM" id="Coils"/>
    </source>
</evidence>
<feature type="compositionally biased region" description="Low complexity" evidence="4">
    <location>
        <begin position="366"/>
        <end position="396"/>
    </location>
</feature>
<feature type="signal peptide" evidence="6">
    <location>
        <begin position="1"/>
        <end position="35"/>
    </location>
</feature>
<evidence type="ECO:0000256" key="2">
    <source>
        <dbReference type="ARBA" id="ARBA00022737"/>
    </source>
</evidence>
<dbReference type="Gene3D" id="2.120.10.80">
    <property type="entry name" value="Kelch-type beta propeller"/>
    <property type="match status" value="2"/>
</dbReference>
<feature type="chain" id="PRO_5008275980" description="Galactose oxidase" evidence="6">
    <location>
        <begin position="36"/>
        <end position="709"/>
    </location>
</feature>
<dbReference type="OrthoDB" id="2444774at2759"/>
<proteinExistence type="predicted"/>
<keyword evidence="8" id="KW-1185">Reference proteome</keyword>
<feature type="region of interest" description="Disordered" evidence="4">
    <location>
        <begin position="366"/>
        <end position="405"/>
    </location>
</feature>
<dbReference type="Proteomes" id="UP000078512">
    <property type="component" value="Unassembled WGS sequence"/>
</dbReference>
<feature type="region of interest" description="Disordered" evidence="4">
    <location>
        <begin position="633"/>
        <end position="658"/>
    </location>
</feature>
<dbReference type="PANTHER" id="PTHR46093">
    <property type="entry name" value="ACYL-COA-BINDING DOMAIN-CONTAINING PROTEIN 5"/>
    <property type="match status" value="1"/>
</dbReference>
<gene>
    <name evidence="7" type="ORF">K457DRAFT_24229</name>
</gene>
<name>A0A197JIM2_9FUNG</name>
<keyword evidence="3" id="KW-0175">Coiled coil</keyword>
<dbReference type="InterPro" id="IPR015915">
    <property type="entry name" value="Kelch-typ_b-propeller"/>
</dbReference>